<comment type="caution">
    <text evidence="1">The sequence shown here is derived from an EMBL/GenBank/DDBJ whole genome shotgun (WGS) entry which is preliminary data.</text>
</comment>
<gene>
    <name evidence="1" type="ORF">GDO81_006077</name>
</gene>
<dbReference type="Proteomes" id="UP000824782">
    <property type="component" value="Unassembled WGS sequence"/>
</dbReference>
<dbReference type="SUPFAM" id="SSF52833">
    <property type="entry name" value="Thioredoxin-like"/>
    <property type="match status" value="1"/>
</dbReference>
<reference evidence="1" key="1">
    <citation type="thesis" date="2020" institute="ProQuest LLC" country="789 East Eisenhower Parkway, Ann Arbor, MI, USA">
        <title>Comparative Genomics and Chromosome Evolution.</title>
        <authorList>
            <person name="Mudd A.B."/>
        </authorList>
    </citation>
    <scope>NUCLEOTIDE SEQUENCE</scope>
    <source>
        <strain evidence="1">237g6f4</strain>
        <tissue evidence="1">Blood</tissue>
    </source>
</reference>
<evidence type="ECO:0008006" key="3">
    <source>
        <dbReference type="Google" id="ProtNLM"/>
    </source>
</evidence>
<sequence length="71" mass="7955">MMRILDTRGVTYKTVDISVDKCLLEEMREKCGNPSAVPPQLFLGNKYLGGYPELMDAVEDGEADKFLEGQK</sequence>
<keyword evidence="2" id="KW-1185">Reference proteome</keyword>
<evidence type="ECO:0000313" key="1">
    <source>
        <dbReference type="EMBL" id="KAG8588729.1"/>
    </source>
</evidence>
<dbReference type="AlphaFoldDB" id="A0AAV7CUH6"/>
<evidence type="ECO:0000313" key="2">
    <source>
        <dbReference type="Proteomes" id="UP000824782"/>
    </source>
</evidence>
<organism evidence="1 2">
    <name type="scientific">Engystomops pustulosus</name>
    <name type="common">Tungara frog</name>
    <name type="synonym">Physalaemus pustulosus</name>
    <dbReference type="NCBI Taxonomy" id="76066"/>
    <lineage>
        <taxon>Eukaryota</taxon>
        <taxon>Metazoa</taxon>
        <taxon>Chordata</taxon>
        <taxon>Craniata</taxon>
        <taxon>Vertebrata</taxon>
        <taxon>Euteleostomi</taxon>
        <taxon>Amphibia</taxon>
        <taxon>Batrachia</taxon>
        <taxon>Anura</taxon>
        <taxon>Neobatrachia</taxon>
        <taxon>Hyloidea</taxon>
        <taxon>Leptodactylidae</taxon>
        <taxon>Leiuperinae</taxon>
        <taxon>Engystomops</taxon>
    </lineage>
</organism>
<dbReference type="EMBL" id="WNYA01000002">
    <property type="protein sequence ID" value="KAG8588729.1"/>
    <property type="molecule type" value="Genomic_DNA"/>
</dbReference>
<dbReference type="Pfam" id="PF04908">
    <property type="entry name" value="SH3BGR"/>
    <property type="match status" value="1"/>
</dbReference>
<accession>A0AAV7CUH6</accession>
<dbReference type="PROSITE" id="PS51354">
    <property type="entry name" value="GLUTAREDOXIN_2"/>
    <property type="match status" value="1"/>
</dbReference>
<proteinExistence type="predicted"/>
<dbReference type="Gene3D" id="3.40.30.10">
    <property type="entry name" value="Glutaredoxin"/>
    <property type="match status" value="1"/>
</dbReference>
<protein>
    <recommendedName>
        <fullName evidence="3">Glutaredoxin domain-containing protein</fullName>
    </recommendedName>
</protein>
<dbReference type="InterPro" id="IPR006993">
    <property type="entry name" value="Glut_rich_SH3-bd"/>
</dbReference>
<dbReference type="InterPro" id="IPR036249">
    <property type="entry name" value="Thioredoxin-like_sf"/>
</dbReference>
<name>A0AAV7CUH6_ENGPU</name>